<keyword evidence="3" id="KW-1185">Reference proteome</keyword>
<gene>
    <name evidence="2" type="ORF">LKD48_01235</name>
</gene>
<reference evidence="2 3" key="1">
    <citation type="submission" date="2021-10" db="EMBL/GenBank/DDBJ databases">
        <title>Anaerobic single-cell dispensing facilitates the cultivation of human gut bacteria.</title>
        <authorList>
            <person name="Afrizal A."/>
        </authorList>
    </citation>
    <scope>NUCLEOTIDE SEQUENCE [LARGE SCALE GENOMIC DNA]</scope>
    <source>
        <strain evidence="2 3">CLA-AA-H224</strain>
    </source>
</reference>
<proteinExistence type="predicted"/>
<feature type="compositionally biased region" description="Low complexity" evidence="1">
    <location>
        <begin position="31"/>
        <end position="45"/>
    </location>
</feature>
<dbReference type="RefSeq" id="WP_082868723.1">
    <property type="nucleotide sequence ID" value="NZ_JAJEQN010000002.1"/>
</dbReference>
<accession>A0AAE3JAI8</accession>
<evidence type="ECO:0000313" key="2">
    <source>
        <dbReference type="EMBL" id="MCC2220270.1"/>
    </source>
</evidence>
<protein>
    <submittedName>
        <fullName evidence="2">Uncharacterized protein</fullName>
    </submittedName>
</protein>
<dbReference type="Proteomes" id="UP001198200">
    <property type="component" value="Unassembled WGS sequence"/>
</dbReference>
<comment type="caution">
    <text evidence="2">The sequence shown here is derived from an EMBL/GenBank/DDBJ whole genome shotgun (WGS) entry which is preliminary data.</text>
</comment>
<dbReference type="AlphaFoldDB" id="A0AAE3JAI8"/>
<organism evidence="2 3">
    <name type="scientific">Anthropogastromicrobium aceti</name>
    <dbReference type="NCBI Taxonomy" id="2981768"/>
    <lineage>
        <taxon>Bacteria</taxon>
        <taxon>Bacillati</taxon>
        <taxon>Bacillota</taxon>
        <taxon>Clostridia</taxon>
        <taxon>Lachnospirales</taxon>
        <taxon>Lachnospiraceae</taxon>
        <taxon>Anthropogastromicrobium</taxon>
    </lineage>
</organism>
<evidence type="ECO:0000256" key="1">
    <source>
        <dbReference type="SAM" id="MobiDB-lite"/>
    </source>
</evidence>
<name>A0AAE3JAI8_9FIRM</name>
<evidence type="ECO:0000313" key="3">
    <source>
        <dbReference type="Proteomes" id="UP001198200"/>
    </source>
</evidence>
<feature type="region of interest" description="Disordered" evidence="1">
    <location>
        <begin position="1"/>
        <end position="46"/>
    </location>
</feature>
<dbReference type="EMBL" id="JAJEQN010000002">
    <property type="protein sequence ID" value="MCC2220270.1"/>
    <property type="molecule type" value="Genomic_DNA"/>
</dbReference>
<sequence length="162" mass="17959">MTQTILKKNGKSNKTTLSKVLGKSGNKKPSKAPASKPVKKPTAPKMPGEWLYLNKEELSLRKIYELFEEKQTAEYWEAAGVLEISLPESGTLDMEDLEGTLGDEEGDAYLKENEIHAVAAVTIRPEDYEKAKEVMLYIIEKLGGYFCGDTADFTPVVAAKKN</sequence>
<feature type="compositionally biased region" description="Polar residues" evidence="1">
    <location>
        <begin position="1"/>
        <end position="18"/>
    </location>
</feature>